<dbReference type="InterPro" id="IPR042100">
    <property type="entry name" value="Bug_dom1"/>
</dbReference>
<sequence>MKSPRRRFLKLALVGAALPSMSRVAAATTYPERPVRLVVPQASGGAADISARLMGQWLSERLGQPFVVENRPGAGAVGEAVPGYESSGWVGIGVPKNTPVAIVEKLNAEINAGLVDPRIRARLAELGGNPLVGLPADFGALVAEETHRWAKVIRSAGIKPD</sequence>
<keyword evidence="2" id="KW-0732">Signal</keyword>
<dbReference type="AlphaFoldDB" id="A0A512NTA9"/>
<evidence type="ECO:0000313" key="4">
    <source>
        <dbReference type="Proteomes" id="UP000321058"/>
    </source>
</evidence>
<dbReference type="InterPro" id="IPR005064">
    <property type="entry name" value="BUG"/>
</dbReference>
<comment type="similarity">
    <text evidence="1">Belongs to the UPF0065 (bug) family.</text>
</comment>
<keyword evidence="4" id="KW-1185">Reference proteome</keyword>
<protein>
    <recommendedName>
        <fullName evidence="5">Tripartite tricarboxylate transporter substrate binding protein</fullName>
    </recommendedName>
</protein>
<feature type="chain" id="PRO_5022006435" description="Tripartite tricarboxylate transporter substrate binding protein" evidence="2">
    <location>
        <begin position="27"/>
        <end position="161"/>
    </location>
</feature>
<name>A0A512NTA9_9HYPH</name>
<dbReference type="PANTHER" id="PTHR42928">
    <property type="entry name" value="TRICARBOXYLATE-BINDING PROTEIN"/>
    <property type="match status" value="1"/>
</dbReference>
<feature type="signal peptide" evidence="2">
    <location>
        <begin position="1"/>
        <end position="26"/>
    </location>
</feature>
<evidence type="ECO:0000256" key="1">
    <source>
        <dbReference type="ARBA" id="ARBA00006987"/>
    </source>
</evidence>
<evidence type="ECO:0000256" key="2">
    <source>
        <dbReference type="SAM" id="SignalP"/>
    </source>
</evidence>
<dbReference type="Pfam" id="PF03401">
    <property type="entry name" value="TctC"/>
    <property type="match status" value="1"/>
</dbReference>
<dbReference type="PROSITE" id="PS51318">
    <property type="entry name" value="TAT"/>
    <property type="match status" value="1"/>
</dbReference>
<dbReference type="Gene3D" id="3.40.190.150">
    <property type="entry name" value="Bordetella uptake gene, domain 1"/>
    <property type="match status" value="2"/>
</dbReference>
<organism evidence="3 4">
    <name type="scientific">Reyranella soli</name>
    <dbReference type="NCBI Taxonomy" id="1230389"/>
    <lineage>
        <taxon>Bacteria</taxon>
        <taxon>Pseudomonadati</taxon>
        <taxon>Pseudomonadota</taxon>
        <taxon>Alphaproteobacteria</taxon>
        <taxon>Hyphomicrobiales</taxon>
        <taxon>Reyranellaceae</taxon>
        <taxon>Reyranella</taxon>
    </lineage>
</organism>
<gene>
    <name evidence="3" type="ORF">RSO01_93270</name>
</gene>
<dbReference type="InterPro" id="IPR006311">
    <property type="entry name" value="TAT_signal"/>
</dbReference>
<evidence type="ECO:0000313" key="3">
    <source>
        <dbReference type="EMBL" id="GEP62161.1"/>
    </source>
</evidence>
<proteinExistence type="inferred from homology"/>
<comment type="caution">
    <text evidence="3">The sequence shown here is derived from an EMBL/GenBank/DDBJ whole genome shotgun (WGS) entry which is preliminary data.</text>
</comment>
<dbReference type="OrthoDB" id="9780943at2"/>
<dbReference type="Proteomes" id="UP000321058">
    <property type="component" value="Unassembled WGS sequence"/>
</dbReference>
<dbReference type="EMBL" id="BKAJ01000327">
    <property type="protein sequence ID" value="GEP62161.1"/>
    <property type="molecule type" value="Genomic_DNA"/>
</dbReference>
<evidence type="ECO:0008006" key="5">
    <source>
        <dbReference type="Google" id="ProtNLM"/>
    </source>
</evidence>
<accession>A0A512NTA9</accession>
<dbReference type="PANTHER" id="PTHR42928:SF5">
    <property type="entry name" value="BLR1237 PROTEIN"/>
    <property type="match status" value="1"/>
</dbReference>
<reference evidence="3 4" key="1">
    <citation type="submission" date="2019-07" db="EMBL/GenBank/DDBJ databases">
        <title>Whole genome shotgun sequence of Reyranella soli NBRC 108950.</title>
        <authorList>
            <person name="Hosoyama A."/>
            <person name="Uohara A."/>
            <person name="Ohji S."/>
            <person name="Ichikawa N."/>
        </authorList>
    </citation>
    <scope>NUCLEOTIDE SEQUENCE [LARGE SCALE GENOMIC DNA]</scope>
    <source>
        <strain evidence="3 4">NBRC 108950</strain>
    </source>
</reference>